<dbReference type="PRINTS" id="PR00952">
    <property type="entry name" value="TYPE3IMQPROT"/>
</dbReference>
<dbReference type="InterPro" id="IPR006305">
    <property type="entry name" value="FliQ"/>
</dbReference>
<keyword evidence="7 9" id="KW-0472">Membrane</keyword>
<dbReference type="PANTHER" id="PTHR34040">
    <property type="entry name" value="FLAGELLAR BIOSYNTHETIC PROTEIN FLIQ"/>
    <property type="match status" value="1"/>
</dbReference>
<dbReference type="EMBL" id="LKEU01000035">
    <property type="protein sequence ID" value="OFV69994.1"/>
    <property type="molecule type" value="Genomic_DNA"/>
</dbReference>
<dbReference type="PIRSF" id="PIRSF004669">
    <property type="entry name" value="FliQ"/>
    <property type="match status" value="1"/>
</dbReference>
<evidence type="ECO:0000256" key="7">
    <source>
        <dbReference type="ARBA" id="ARBA00023136"/>
    </source>
</evidence>
<evidence type="ECO:0000256" key="9">
    <source>
        <dbReference type="RuleBase" id="RU364090"/>
    </source>
</evidence>
<dbReference type="InterPro" id="IPR002191">
    <property type="entry name" value="Bac_export_3"/>
</dbReference>
<evidence type="ECO:0000313" key="12">
    <source>
        <dbReference type="Proteomes" id="UP000176244"/>
    </source>
</evidence>
<dbReference type="PANTHER" id="PTHR34040:SF2">
    <property type="entry name" value="FLAGELLAR BIOSYNTHETIC PROTEIN FLIQ"/>
    <property type="match status" value="1"/>
</dbReference>
<dbReference type="GO" id="GO:0009425">
    <property type="term" value="C:bacterial-type flagellum basal body"/>
    <property type="evidence" value="ECO:0007669"/>
    <property type="project" value="UniProtKB-SubCell"/>
</dbReference>
<dbReference type="Proteomes" id="UP001163550">
    <property type="component" value="Chromosome"/>
</dbReference>
<keyword evidence="13" id="KW-1185">Reference proteome</keyword>
<dbReference type="GO" id="GO:0005886">
    <property type="term" value="C:plasma membrane"/>
    <property type="evidence" value="ECO:0007669"/>
    <property type="project" value="UniProtKB-SubCell"/>
</dbReference>
<organism evidence="10 12">
    <name type="scientific">Acetobacterium wieringae</name>
    <dbReference type="NCBI Taxonomy" id="52694"/>
    <lineage>
        <taxon>Bacteria</taxon>
        <taxon>Bacillati</taxon>
        <taxon>Bacillota</taxon>
        <taxon>Clostridia</taxon>
        <taxon>Eubacteriales</taxon>
        <taxon>Eubacteriaceae</taxon>
        <taxon>Acetobacterium</taxon>
    </lineage>
</organism>
<feature type="transmembrane region" description="Helical" evidence="9">
    <location>
        <begin position="51"/>
        <end position="70"/>
    </location>
</feature>
<reference evidence="11" key="2">
    <citation type="submission" date="2021-11" db="EMBL/GenBank/DDBJ databases">
        <title>Isoprene-degrading acetogen.</title>
        <authorList>
            <person name="Yang Y."/>
            <person name="Jin H."/>
            <person name="Yan J."/>
        </authorList>
    </citation>
    <scope>NUCLEOTIDE SEQUENCE</scope>
    <source>
        <strain evidence="11">Berkeley</strain>
    </source>
</reference>
<dbReference type="Proteomes" id="UP000176244">
    <property type="component" value="Unassembled WGS sequence"/>
</dbReference>
<keyword evidence="5 9" id="KW-0812">Transmembrane</keyword>
<evidence type="ECO:0000256" key="1">
    <source>
        <dbReference type="ARBA" id="ARBA00004651"/>
    </source>
</evidence>
<dbReference type="NCBIfam" id="TIGR01402">
    <property type="entry name" value="fliQ"/>
    <property type="match status" value="1"/>
</dbReference>
<sequence length="88" mass="9647">MSTGDLIGIFRDAIFTGMKVAGPILLISMLVGLIISIIQAATSINEQTMTFVPKLIITALMMIIAGGWMLQQMMDLVFRIFELIATKI</sequence>
<gene>
    <name evidence="9 10" type="primary">fliQ</name>
    <name evidence="10" type="ORF">ACWI_26360</name>
    <name evidence="11" type="ORF">LNN31_05100</name>
</gene>
<evidence type="ECO:0000256" key="3">
    <source>
        <dbReference type="ARBA" id="ARBA00021718"/>
    </source>
</evidence>
<keyword evidence="10" id="KW-0969">Cilium</keyword>
<dbReference type="AlphaFoldDB" id="A0A1F2PGB2"/>
<evidence type="ECO:0000256" key="6">
    <source>
        <dbReference type="ARBA" id="ARBA00022989"/>
    </source>
</evidence>
<accession>A0A1F2PGB2</accession>
<protein>
    <recommendedName>
        <fullName evidence="3 9">Flagellar biosynthetic protein FliQ</fullName>
    </recommendedName>
</protein>
<proteinExistence type="inferred from homology"/>
<keyword evidence="10" id="KW-0966">Cell projection</keyword>
<name>A0A1F2PGB2_9FIRM</name>
<evidence type="ECO:0000313" key="10">
    <source>
        <dbReference type="EMBL" id="OFV69994.1"/>
    </source>
</evidence>
<dbReference type="RefSeq" id="WP_070371901.1">
    <property type="nucleotide sequence ID" value="NZ_CABIIK010000045.1"/>
</dbReference>
<comment type="subcellular location">
    <subcellularLocation>
        <location evidence="1 9">Cell membrane</location>
        <topology evidence="1">Multi-pass membrane protein</topology>
    </subcellularLocation>
    <subcellularLocation>
        <location evidence="9">Bacterial flagellum basal body</location>
    </subcellularLocation>
</comment>
<reference evidence="10 12" key="1">
    <citation type="submission" date="2015-09" db="EMBL/GenBank/DDBJ databases">
        <title>Genome sequence of Acetobacterium wieringae DSM 1911.</title>
        <authorList>
            <person name="Poehlein A."/>
            <person name="Bengelsdorf F.R."/>
            <person name="Schiel-Bengelsdorf B."/>
            <person name="Duerre P."/>
            <person name="Daniel R."/>
        </authorList>
    </citation>
    <scope>NUCLEOTIDE SEQUENCE [LARGE SCALE GENOMIC DNA]</scope>
    <source>
        <strain evidence="10 12">DSM 1911</strain>
    </source>
</reference>
<dbReference type="STRING" id="52694.ACWI_26360"/>
<evidence type="ECO:0000313" key="13">
    <source>
        <dbReference type="Proteomes" id="UP001163550"/>
    </source>
</evidence>
<keyword evidence="8 9" id="KW-0975">Bacterial flagellum</keyword>
<keyword evidence="10" id="KW-0282">Flagellum</keyword>
<evidence type="ECO:0000256" key="5">
    <source>
        <dbReference type="ARBA" id="ARBA00022692"/>
    </source>
</evidence>
<evidence type="ECO:0000256" key="4">
    <source>
        <dbReference type="ARBA" id="ARBA00022475"/>
    </source>
</evidence>
<comment type="similarity">
    <text evidence="2 9">Belongs to the FliQ/MopD/SpaQ family.</text>
</comment>
<feature type="transmembrane region" description="Helical" evidence="9">
    <location>
        <begin position="20"/>
        <end position="39"/>
    </location>
</feature>
<dbReference type="EMBL" id="CP087994">
    <property type="protein sequence ID" value="UYO63811.1"/>
    <property type="molecule type" value="Genomic_DNA"/>
</dbReference>
<dbReference type="OrthoDB" id="9806440at2"/>
<evidence type="ECO:0000313" key="11">
    <source>
        <dbReference type="EMBL" id="UYO63811.1"/>
    </source>
</evidence>
<evidence type="ECO:0000256" key="8">
    <source>
        <dbReference type="ARBA" id="ARBA00023143"/>
    </source>
</evidence>
<dbReference type="GO" id="GO:0044780">
    <property type="term" value="P:bacterial-type flagellum assembly"/>
    <property type="evidence" value="ECO:0007669"/>
    <property type="project" value="InterPro"/>
</dbReference>
<evidence type="ECO:0000256" key="2">
    <source>
        <dbReference type="ARBA" id="ARBA00006156"/>
    </source>
</evidence>
<dbReference type="GO" id="GO:0009306">
    <property type="term" value="P:protein secretion"/>
    <property type="evidence" value="ECO:0007669"/>
    <property type="project" value="InterPro"/>
</dbReference>
<comment type="function">
    <text evidence="9">Role in flagellar biosynthesis.</text>
</comment>
<keyword evidence="4 9" id="KW-1003">Cell membrane</keyword>
<dbReference type="Pfam" id="PF01313">
    <property type="entry name" value="Bac_export_3"/>
    <property type="match status" value="1"/>
</dbReference>
<keyword evidence="6 9" id="KW-1133">Transmembrane helix</keyword>